<dbReference type="Proteomes" id="UP000811609">
    <property type="component" value="Chromosome 16"/>
</dbReference>
<keyword evidence="2" id="KW-1185">Reference proteome</keyword>
<gene>
    <name evidence="1" type="ORF">CIPAW_16G106500</name>
</gene>
<proteinExistence type="predicted"/>
<comment type="caution">
    <text evidence="1">The sequence shown here is derived from an EMBL/GenBank/DDBJ whole genome shotgun (WGS) entry which is preliminary data.</text>
</comment>
<dbReference type="AlphaFoldDB" id="A0A8T1N7W3"/>
<sequence>MVLGYHDVQLRASQKPWTEKYSSKPCSHIRKNPIAQKFQDRLRSPKLYPFDKSTAHVTTVASSSSSAPKA</sequence>
<reference evidence="1" key="1">
    <citation type="submission" date="2020-12" db="EMBL/GenBank/DDBJ databases">
        <title>WGS assembly of Carya illinoinensis cv. Pawnee.</title>
        <authorList>
            <person name="Platts A."/>
            <person name="Shu S."/>
            <person name="Wright S."/>
            <person name="Barry K."/>
            <person name="Edger P."/>
            <person name="Pires J.C."/>
            <person name="Schmutz J."/>
        </authorList>
    </citation>
    <scope>NUCLEOTIDE SEQUENCE</scope>
    <source>
        <tissue evidence="1">Leaf</tissue>
    </source>
</reference>
<name>A0A8T1N7W3_CARIL</name>
<accession>A0A8T1N7W3</accession>
<protein>
    <submittedName>
        <fullName evidence="1">Uncharacterized protein</fullName>
    </submittedName>
</protein>
<dbReference type="EMBL" id="CM031824">
    <property type="protein sequence ID" value="KAG6625568.1"/>
    <property type="molecule type" value="Genomic_DNA"/>
</dbReference>
<organism evidence="1 2">
    <name type="scientific">Carya illinoinensis</name>
    <name type="common">Pecan</name>
    <dbReference type="NCBI Taxonomy" id="32201"/>
    <lineage>
        <taxon>Eukaryota</taxon>
        <taxon>Viridiplantae</taxon>
        <taxon>Streptophyta</taxon>
        <taxon>Embryophyta</taxon>
        <taxon>Tracheophyta</taxon>
        <taxon>Spermatophyta</taxon>
        <taxon>Magnoliopsida</taxon>
        <taxon>eudicotyledons</taxon>
        <taxon>Gunneridae</taxon>
        <taxon>Pentapetalae</taxon>
        <taxon>rosids</taxon>
        <taxon>fabids</taxon>
        <taxon>Fagales</taxon>
        <taxon>Juglandaceae</taxon>
        <taxon>Carya</taxon>
    </lineage>
</organism>
<evidence type="ECO:0000313" key="2">
    <source>
        <dbReference type="Proteomes" id="UP000811609"/>
    </source>
</evidence>
<evidence type="ECO:0000313" key="1">
    <source>
        <dbReference type="EMBL" id="KAG6625568.1"/>
    </source>
</evidence>